<dbReference type="SMART" id="SM00935">
    <property type="entry name" value="OmpH"/>
    <property type="match status" value="1"/>
</dbReference>
<dbReference type="PANTHER" id="PTHR35089">
    <property type="entry name" value="CHAPERONE PROTEIN SKP"/>
    <property type="match status" value="1"/>
</dbReference>
<dbReference type="InterPro" id="IPR024930">
    <property type="entry name" value="Skp_dom_sf"/>
</dbReference>
<dbReference type="RefSeq" id="WP_115878464.1">
    <property type="nucleotide sequence ID" value="NZ_QTTQ01000009.1"/>
</dbReference>
<dbReference type="Proteomes" id="UP000256429">
    <property type="component" value="Unassembled WGS sequence"/>
</dbReference>
<evidence type="ECO:0000313" key="5">
    <source>
        <dbReference type="EMBL" id="REE83613.1"/>
    </source>
</evidence>
<dbReference type="PANTHER" id="PTHR35089:SF1">
    <property type="entry name" value="CHAPERONE PROTEIN SKP"/>
    <property type="match status" value="1"/>
</dbReference>
<dbReference type="PROSITE" id="PS51257">
    <property type="entry name" value="PROKAR_LIPOPROTEIN"/>
    <property type="match status" value="1"/>
</dbReference>
<dbReference type="AlphaFoldDB" id="A0A3D9RUH5"/>
<evidence type="ECO:0000256" key="3">
    <source>
        <dbReference type="SAM" id="Coils"/>
    </source>
</evidence>
<dbReference type="InterPro" id="IPR005632">
    <property type="entry name" value="Chaperone_Skp"/>
</dbReference>
<evidence type="ECO:0000256" key="2">
    <source>
        <dbReference type="ARBA" id="ARBA00022729"/>
    </source>
</evidence>
<dbReference type="EMBL" id="QTTQ01000009">
    <property type="protein sequence ID" value="REE83613.1"/>
    <property type="molecule type" value="Genomic_DNA"/>
</dbReference>
<evidence type="ECO:0000256" key="4">
    <source>
        <dbReference type="SAM" id="SignalP"/>
    </source>
</evidence>
<organism evidence="5 6">
    <name type="scientific">Lutibacter oceani</name>
    <dbReference type="NCBI Taxonomy" id="1853311"/>
    <lineage>
        <taxon>Bacteria</taxon>
        <taxon>Pseudomonadati</taxon>
        <taxon>Bacteroidota</taxon>
        <taxon>Flavobacteriia</taxon>
        <taxon>Flavobacteriales</taxon>
        <taxon>Flavobacteriaceae</taxon>
        <taxon>Lutibacter</taxon>
    </lineage>
</organism>
<accession>A0A3D9RUH5</accession>
<dbReference type="OrthoDB" id="1145062at2"/>
<keyword evidence="6" id="KW-1185">Reference proteome</keyword>
<name>A0A3D9RUH5_9FLAO</name>
<dbReference type="SUPFAM" id="SSF111384">
    <property type="entry name" value="OmpH-like"/>
    <property type="match status" value="1"/>
</dbReference>
<dbReference type="Pfam" id="PF03938">
    <property type="entry name" value="OmpH"/>
    <property type="match status" value="1"/>
</dbReference>
<protein>
    <submittedName>
        <fullName evidence="5">Outer membrane protein</fullName>
    </submittedName>
</protein>
<evidence type="ECO:0000313" key="6">
    <source>
        <dbReference type="Proteomes" id="UP000256429"/>
    </source>
</evidence>
<feature type="coiled-coil region" evidence="3">
    <location>
        <begin position="36"/>
        <end position="107"/>
    </location>
</feature>
<sequence length="169" mass="18831">MKKLLLLAFVIVLASCNHTKIAYINVEDLMKDYEGTKALEETLKAKQEEMAKELDSISAPFQLKVQEYYKTAQKMSAQKRAETEQALQQENQALQGMQQQASQALQQENQVLSEAITKKVDSFVSVYSKSNGINLVLGTSGNGTVMYGDDNLNVTSAILELLNKDFSKE</sequence>
<evidence type="ECO:0000256" key="1">
    <source>
        <dbReference type="ARBA" id="ARBA00009091"/>
    </source>
</evidence>
<dbReference type="GO" id="GO:0050821">
    <property type="term" value="P:protein stabilization"/>
    <property type="evidence" value="ECO:0007669"/>
    <property type="project" value="TreeGrafter"/>
</dbReference>
<comment type="caution">
    <text evidence="5">The sequence shown here is derived from an EMBL/GenBank/DDBJ whole genome shotgun (WGS) entry which is preliminary data.</text>
</comment>
<proteinExistence type="inferred from homology"/>
<comment type="similarity">
    <text evidence="1">Belongs to the Skp family.</text>
</comment>
<dbReference type="GO" id="GO:0051082">
    <property type="term" value="F:unfolded protein binding"/>
    <property type="evidence" value="ECO:0007669"/>
    <property type="project" value="InterPro"/>
</dbReference>
<reference evidence="5 6" key="1">
    <citation type="submission" date="2018-08" db="EMBL/GenBank/DDBJ databases">
        <title>Genomic Encyclopedia of Type Strains, Phase III (KMG-III): the genomes of soil and plant-associated and newly described type strains.</title>
        <authorList>
            <person name="Whitman W."/>
        </authorList>
    </citation>
    <scope>NUCLEOTIDE SEQUENCE [LARGE SCALE GENOMIC DNA]</scope>
    <source>
        <strain evidence="5 6">325-5</strain>
    </source>
</reference>
<feature type="chain" id="PRO_5017701769" evidence="4">
    <location>
        <begin position="23"/>
        <end position="169"/>
    </location>
</feature>
<keyword evidence="2 4" id="KW-0732">Signal</keyword>
<dbReference type="Gene3D" id="3.30.910.20">
    <property type="entry name" value="Skp domain"/>
    <property type="match status" value="1"/>
</dbReference>
<dbReference type="GO" id="GO:0005829">
    <property type="term" value="C:cytosol"/>
    <property type="evidence" value="ECO:0007669"/>
    <property type="project" value="TreeGrafter"/>
</dbReference>
<keyword evidence="3" id="KW-0175">Coiled coil</keyword>
<gene>
    <name evidence="5" type="ORF">BX611_0907</name>
</gene>
<feature type="signal peptide" evidence="4">
    <location>
        <begin position="1"/>
        <end position="22"/>
    </location>
</feature>